<gene>
    <name evidence="1" type="ORF">KGMB02408_34970</name>
</gene>
<organism evidence="1 2">
    <name type="scientific">Bacteroides faecalis</name>
    <dbReference type="NCBI Taxonomy" id="2447885"/>
    <lineage>
        <taxon>Bacteria</taxon>
        <taxon>Pseudomonadati</taxon>
        <taxon>Bacteroidota</taxon>
        <taxon>Bacteroidia</taxon>
        <taxon>Bacteroidales</taxon>
        <taxon>Bacteroidaceae</taxon>
        <taxon>Bacteroides</taxon>
    </lineage>
</organism>
<protein>
    <submittedName>
        <fullName evidence="1">Uncharacterized protein</fullName>
    </submittedName>
</protein>
<sequence>MLFFSLILQLKDAELYSYVLKIINARYFFVYVINIKLDYYEKRTFCCKLFTFGLLLLSCTNEYDELALEKDSKKDLKELSSAYSCNGSGQCLPVVTVMHLNKYSSTSGTMVTWAYGYPPH</sequence>
<proteinExistence type="predicted"/>
<dbReference type="AlphaFoldDB" id="A0A401LYG7"/>
<reference evidence="1 2" key="1">
    <citation type="submission" date="2018-10" db="EMBL/GenBank/DDBJ databases">
        <title>Draft Genome Sequence of Bacteroides sp. KCTC 15687.</title>
        <authorList>
            <person name="Yu S.Y."/>
            <person name="Kim J.S."/>
            <person name="Oh B.S."/>
            <person name="Park S.H."/>
            <person name="Kang S.W."/>
            <person name="Park J.E."/>
            <person name="Choi S.H."/>
            <person name="Han K.I."/>
            <person name="Lee K.C."/>
            <person name="Eom M.K."/>
            <person name="Suh M.K."/>
            <person name="Lee D.H."/>
            <person name="Yoon H."/>
            <person name="Kim B."/>
            <person name="Yang S.J."/>
            <person name="Lee J.S."/>
            <person name="Lee J.H."/>
        </authorList>
    </citation>
    <scope>NUCLEOTIDE SEQUENCE [LARGE SCALE GENOMIC DNA]</scope>
    <source>
        <strain evidence="1 2">KCTC 15687</strain>
    </source>
</reference>
<evidence type="ECO:0000313" key="1">
    <source>
        <dbReference type="EMBL" id="GCB36552.1"/>
    </source>
</evidence>
<evidence type="ECO:0000313" key="2">
    <source>
        <dbReference type="Proteomes" id="UP000288079"/>
    </source>
</evidence>
<accession>A0A401LYG7</accession>
<keyword evidence="2" id="KW-1185">Reference proteome</keyword>
<dbReference type="Proteomes" id="UP000288079">
    <property type="component" value="Unassembled WGS sequence"/>
</dbReference>
<comment type="caution">
    <text evidence="1">The sequence shown here is derived from an EMBL/GenBank/DDBJ whole genome shotgun (WGS) entry which is preliminary data.</text>
</comment>
<dbReference type="EMBL" id="BHWB01000012">
    <property type="protein sequence ID" value="GCB36552.1"/>
    <property type="molecule type" value="Genomic_DNA"/>
</dbReference>
<name>A0A401LYG7_9BACE</name>